<reference evidence="2" key="1">
    <citation type="journal article" date="2023" name="Plant J.">
        <title>Genome sequences and population genomics provide insights into the demographic history, inbreeding, and mutation load of two 'living fossil' tree species of Dipteronia.</title>
        <authorList>
            <person name="Feng Y."/>
            <person name="Comes H.P."/>
            <person name="Chen J."/>
            <person name="Zhu S."/>
            <person name="Lu R."/>
            <person name="Zhang X."/>
            <person name="Li P."/>
            <person name="Qiu J."/>
            <person name="Olsen K.M."/>
            <person name="Qiu Y."/>
        </authorList>
    </citation>
    <scope>NUCLEOTIDE SEQUENCE</scope>
    <source>
        <strain evidence="2">NBL</strain>
    </source>
</reference>
<name>A0AAE0AQV2_9ROSI</name>
<sequence>MKSSMIRIAEGNKSSSNVEGLVTIYTSLSSILGEVISETQSAFILDCLISDNAIIGFECLHAMQTKGLRQGDPLSPYLYLICAKGLSSLLHEAVQKDDLSDERLILVLVVLAGLGFIVLCLGGAHCGELKSLTRSRSFFGKHVIIGSLSKLILLKEEYLQMLPVLRALSSTRLQYKRFWVADLKDVVEWSKSFLADYKAANASVADDQRCLGSVE</sequence>
<dbReference type="Proteomes" id="UP001281410">
    <property type="component" value="Unassembled WGS sequence"/>
</dbReference>
<protein>
    <recommendedName>
        <fullName evidence="4">Reverse transcriptase domain-containing protein</fullName>
    </recommendedName>
</protein>
<evidence type="ECO:0000256" key="1">
    <source>
        <dbReference type="SAM" id="Phobius"/>
    </source>
</evidence>
<gene>
    <name evidence="2" type="ORF">Dsin_009536</name>
</gene>
<evidence type="ECO:0008006" key="4">
    <source>
        <dbReference type="Google" id="ProtNLM"/>
    </source>
</evidence>
<keyword evidence="3" id="KW-1185">Reference proteome</keyword>
<keyword evidence="1" id="KW-0812">Transmembrane</keyword>
<keyword evidence="1" id="KW-0472">Membrane</keyword>
<accession>A0AAE0AQV2</accession>
<dbReference type="EMBL" id="JANJYJ010000003">
    <property type="protein sequence ID" value="KAK3222511.1"/>
    <property type="molecule type" value="Genomic_DNA"/>
</dbReference>
<keyword evidence="1" id="KW-1133">Transmembrane helix</keyword>
<comment type="caution">
    <text evidence="2">The sequence shown here is derived from an EMBL/GenBank/DDBJ whole genome shotgun (WGS) entry which is preliminary data.</text>
</comment>
<organism evidence="2 3">
    <name type="scientific">Dipteronia sinensis</name>
    <dbReference type="NCBI Taxonomy" id="43782"/>
    <lineage>
        <taxon>Eukaryota</taxon>
        <taxon>Viridiplantae</taxon>
        <taxon>Streptophyta</taxon>
        <taxon>Embryophyta</taxon>
        <taxon>Tracheophyta</taxon>
        <taxon>Spermatophyta</taxon>
        <taxon>Magnoliopsida</taxon>
        <taxon>eudicotyledons</taxon>
        <taxon>Gunneridae</taxon>
        <taxon>Pentapetalae</taxon>
        <taxon>rosids</taxon>
        <taxon>malvids</taxon>
        <taxon>Sapindales</taxon>
        <taxon>Sapindaceae</taxon>
        <taxon>Hippocastanoideae</taxon>
        <taxon>Acereae</taxon>
        <taxon>Dipteronia</taxon>
    </lineage>
</organism>
<proteinExistence type="predicted"/>
<dbReference type="AlphaFoldDB" id="A0AAE0AQV2"/>
<evidence type="ECO:0000313" key="2">
    <source>
        <dbReference type="EMBL" id="KAK3222511.1"/>
    </source>
</evidence>
<feature type="transmembrane region" description="Helical" evidence="1">
    <location>
        <begin position="104"/>
        <end position="124"/>
    </location>
</feature>
<evidence type="ECO:0000313" key="3">
    <source>
        <dbReference type="Proteomes" id="UP001281410"/>
    </source>
</evidence>